<dbReference type="EMBL" id="LXQA010880698">
    <property type="protein sequence ID" value="MCI75347.1"/>
    <property type="molecule type" value="Genomic_DNA"/>
</dbReference>
<proteinExistence type="predicted"/>
<feature type="non-terminal residue" evidence="2">
    <location>
        <position position="35"/>
    </location>
</feature>
<evidence type="ECO:0000256" key="1">
    <source>
        <dbReference type="SAM" id="MobiDB-lite"/>
    </source>
</evidence>
<comment type="caution">
    <text evidence="2">The sequence shown here is derived from an EMBL/GenBank/DDBJ whole genome shotgun (WGS) entry which is preliminary data.</text>
</comment>
<accession>A0A392URH0</accession>
<reference evidence="2 3" key="1">
    <citation type="journal article" date="2018" name="Front. Plant Sci.">
        <title>Red Clover (Trifolium pratense) and Zigzag Clover (T. medium) - A Picture of Genomic Similarities and Differences.</title>
        <authorList>
            <person name="Dluhosova J."/>
            <person name="Istvanek J."/>
            <person name="Nedelnik J."/>
            <person name="Repkova J."/>
        </authorList>
    </citation>
    <scope>NUCLEOTIDE SEQUENCE [LARGE SCALE GENOMIC DNA]</scope>
    <source>
        <strain evidence="3">cv. 10/8</strain>
        <tissue evidence="2">Leaf</tissue>
    </source>
</reference>
<keyword evidence="3" id="KW-1185">Reference proteome</keyword>
<dbReference type="AlphaFoldDB" id="A0A392URH0"/>
<feature type="region of interest" description="Disordered" evidence="1">
    <location>
        <begin position="1"/>
        <end position="35"/>
    </location>
</feature>
<dbReference type="Proteomes" id="UP000265520">
    <property type="component" value="Unassembled WGS sequence"/>
</dbReference>
<protein>
    <submittedName>
        <fullName evidence="2">Uncharacterized protein</fullName>
    </submittedName>
</protein>
<name>A0A392URH0_9FABA</name>
<evidence type="ECO:0000313" key="2">
    <source>
        <dbReference type="EMBL" id="MCI75347.1"/>
    </source>
</evidence>
<sequence length="35" mass="3818">MVGDSMMVDNGQRGVEERRQRADLRKAVAAAGKSK</sequence>
<evidence type="ECO:0000313" key="3">
    <source>
        <dbReference type="Proteomes" id="UP000265520"/>
    </source>
</evidence>
<organism evidence="2 3">
    <name type="scientific">Trifolium medium</name>
    <dbReference type="NCBI Taxonomy" id="97028"/>
    <lineage>
        <taxon>Eukaryota</taxon>
        <taxon>Viridiplantae</taxon>
        <taxon>Streptophyta</taxon>
        <taxon>Embryophyta</taxon>
        <taxon>Tracheophyta</taxon>
        <taxon>Spermatophyta</taxon>
        <taxon>Magnoliopsida</taxon>
        <taxon>eudicotyledons</taxon>
        <taxon>Gunneridae</taxon>
        <taxon>Pentapetalae</taxon>
        <taxon>rosids</taxon>
        <taxon>fabids</taxon>
        <taxon>Fabales</taxon>
        <taxon>Fabaceae</taxon>
        <taxon>Papilionoideae</taxon>
        <taxon>50 kb inversion clade</taxon>
        <taxon>NPAAA clade</taxon>
        <taxon>Hologalegina</taxon>
        <taxon>IRL clade</taxon>
        <taxon>Trifolieae</taxon>
        <taxon>Trifolium</taxon>
    </lineage>
</organism>
<feature type="compositionally biased region" description="Basic and acidic residues" evidence="1">
    <location>
        <begin position="14"/>
        <end position="26"/>
    </location>
</feature>